<evidence type="ECO:0000256" key="1">
    <source>
        <dbReference type="SAM" id="MobiDB-lite"/>
    </source>
</evidence>
<dbReference type="PANTHER" id="PTHR13384">
    <property type="entry name" value="G PATCH DOMAIN-CONTAINING PROTEIN 1"/>
    <property type="match status" value="1"/>
</dbReference>
<dbReference type="OrthoDB" id="9451547at2759"/>
<proteinExistence type="predicted"/>
<organism evidence="2 3">
    <name type="scientific">Xylaria multiplex</name>
    <dbReference type="NCBI Taxonomy" id="323545"/>
    <lineage>
        <taxon>Eukaryota</taxon>
        <taxon>Fungi</taxon>
        <taxon>Dikarya</taxon>
        <taxon>Ascomycota</taxon>
        <taxon>Pezizomycotina</taxon>
        <taxon>Sordariomycetes</taxon>
        <taxon>Xylariomycetidae</taxon>
        <taxon>Xylariales</taxon>
        <taxon>Xylariaceae</taxon>
        <taxon>Xylaria</taxon>
    </lineage>
</organism>
<dbReference type="EMBL" id="WUBL01000188">
    <property type="protein sequence ID" value="KAF2963679.1"/>
    <property type="molecule type" value="Genomic_DNA"/>
</dbReference>
<dbReference type="Proteomes" id="UP000481858">
    <property type="component" value="Unassembled WGS sequence"/>
</dbReference>
<dbReference type="GO" id="GO:0005634">
    <property type="term" value="C:nucleus"/>
    <property type="evidence" value="ECO:0007669"/>
    <property type="project" value="TreeGrafter"/>
</dbReference>
<evidence type="ECO:0000313" key="3">
    <source>
        <dbReference type="Proteomes" id="UP000481858"/>
    </source>
</evidence>
<dbReference type="PANTHER" id="PTHR13384:SF19">
    <property type="entry name" value="G PATCH DOMAIN-CONTAINING PROTEIN 1"/>
    <property type="match status" value="1"/>
</dbReference>
<dbReference type="GO" id="GO:0003723">
    <property type="term" value="F:RNA binding"/>
    <property type="evidence" value="ECO:0007669"/>
    <property type="project" value="TreeGrafter"/>
</dbReference>
<evidence type="ECO:0000313" key="2">
    <source>
        <dbReference type="EMBL" id="KAF2963679.1"/>
    </source>
</evidence>
<comment type="caution">
    <text evidence="2">The sequence shown here is derived from an EMBL/GenBank/DDBJ whole genome shotgun (WGS) entry which is preliminary data.</text>
</comment>
<dbReference type="InParanoid" id="A0A7C8ITS7"/>
<dbReference type="AlphaFoldDB" id="A0A7C8ITS7"/>
<reference evidence="2 3" key="1">
    <citation type="submission" date="2019-12" db="EMBL/GenBank/DDBJ databases">
        <title>Draft genome sequence of the ascomycete Xylaria multiplex DSM 110363.</title>
        <authorList>
            <person name="Buettner E."/>
            <person name="Kellner H."/>
        </authorList>
    </citation>
    <scope>NUCLEOTIDE SEQUENCE [LARGE SCALE GENOMIC DNA]</scope>
    <source>
        <strain evidence="2 3">DSM 110363</strain>
    </source>
</reference>
<name>A0A7C8ITS7_9PEZI</name>
<feature type="compositionally biased region" description="Polar residues" evidence="1">
    <location>
        <begin position="145"/>
        <end position="154"/>
    </location>
</feature>
<accession>A0A7C8ITS7</accession>
<keyword evidence="3" id="KW-1185">Reference proteome</keyword>
<feature type="region of interest" description="Disordered" evidence="1">
    <location>
        <begin position="145"/>
        <end position="177"/>
    </location>
</feature>
<gene>
    <name evidence="2" type="ORF">GQX73_g9882</name>
</gene>
<protein>
    <submittedName>
        <fullName evidence="2">Uncharacterized protein</fullName>
    </submittedName>
</protein>
<sequence length="208" mass="22243">MKTQDWARELNEFVSCARIFKPMTGLMASRFTTSTAKLAVGGKGDDLIHTPEKPKDPAEEAARLGMYGTMTRSVKDFYPTRLLCKRFNVRPPAHVQPDADLDAETGNKTSSTVSGMGMAAAGGGAMLSEGAVTLDELMRQAQTAATLEASTASQDAARESGIGDSHSETTQQQAPLKVNADVNEALEGKRAQEEVLRAIFGDSSDEED</sequence>